<reference evidence="3 5" key="2">
    <citation type="journal article" date="2013" name="Nature">
        <title>Insights into bilaterian evolution from three spiralian genomes.</title>
        <authorList>
            <person name="Simakov O."/>
            <person name="Marletaz F."/>
            <person name="Cho S.J."/>
            <person name="Edsinger-Gonzales E."/>
            <person name="Havlak P."/>
            <person name="Hellsten U."/>
            <person name="Kuo D.H."/>
            <person name="Larsson T."/>
            <person name="Lv J."/>
            <person name="Arendt D."/>
            <person name="Savage R."/>
            <person name="Osoegawa K."/>
            <person name="de Jong P."/>
            <person name="Grimwood J."/>
            <person name="Chapman J.A."/>
            <person name="Shapiro H."/>
            <person name="Aerts A."/>
            <person name="Otillar R.P."/>
            <person name="Terry A.Y."/>
            <person name="Boore J.L."/>
            <person name="Grigoriev I.V."/>
            <person name="Lindberg D.R."/>
            <person name="Seaver E.C."/>
            <person name="Weisblat D.A."/>
            <person name="Putnam N.H."/>
            <person name="Rokhsar D.S."/>
        </authorList>
    </citation>
    <scope>NUCLEOTIDE SEQUENCE</scope>
</reference>
<organism evidence="4 5">
    <name type="scientific">Helobdella robusta</name>
    <name type="common">Californian leech</name>
    <dbReference type="NCBI Taxonomy" id="6412"/>
    <lineage>
        <taxon>Eukaryota</taxon>
        <taxon>Metazoa</taxon>
        <taxon>Spiralia</taxon>
        <taxon>Lophotrochozoa</taxon>
        <taxon>Annelida</taxon>
        <taxon>Clitellata</taxon>
        <taxon>Hirudinea</taxon>
        <taxon>Rhynchobdellida</taxon>
        <taxon>Glossiphoniidae</taxon>
        <taxon>Helobdella</taxon>
    </lineage>
</organism>
<evidence type="ECO:0000313" key="5">
    <source>
        <dbReference type="Proteomes" id="UP000015101"/>
    </source>
</evidence>
<dbReference type="PANTHER" id="PTHR21549">
    <property type="entry name" value="MUTATED IN BLADDER CANCER 1"/>
    <property type="match status" value="1"/>
</dbReference>
<reference evidence="4" key="3">
    <citation type="submission" date="2015-06" db="UniProtKB">
        <authorList>
            <consortium name="EnsemblMetazoa"/>
        </authorList>
    </citation>
    <scope>IDENTIFICATION</scope>
</reference>
<keyword evidence="5" id="KW-1185">Reference proteome</keyword>
<keyword evidence="1 2" id="KW-0175">Coiled coil</keyword>
<dbReference type="PANTHER" id="PTHR21549:SF1">
    <property type="entry name" value="COILED-COIL DOMAIN-CONTAINING PROTEIN 148"/>
    <property type="match status" value="1"/>
</dbReference>
<gene>
    <name evidence="4" type="primary">20197995</name>
    <name evidence="3" type="ORF">HELRODRAFT_158681</name>
</gene>
<evidence type="ECO:0000256" key="2">
    <source>
        <dbReference type="SAM" id="Coils"/>
    </source>
</evidence>
<dbReference type="InterPro" id="IPR039902">
    <property type="entry name" value="CCDC148/CCDC112"/>
</dbReference>
<dbReference type="RefSeq" id="XP_009008934.1">
    <property type="nucleotide sequence ID" value="XM_009010686.1"/>
</dbReference>
<dbReference type="KEGG" id="hro:HELRODRAFT_158681"/>
<evidence type="ECO:0000313" key="4">
    <source>
        <dbReference type="EnsemblMetazoa" id="HelroP158681"/>
    </source>
</evidence>
<dbReference type="EMBL" id="KB095811">
    <property type="protein sequence ID" value="ESO12214.1"/>
    <property type="molecule type" value="Genomic_DNA"/>
</dbReference>
<dbReference type="InParanoid" id="T1EN45"/>
<dbReference type="Proteomes" id="UP000015101">
    <property type="component" value="Unassembled WGS sequence"/>
</dbReference>
<reference evidence="5" key="1">
    <citation type="submission" date="2012-12" db="EMBL/GenBank/DDBJ databases">
        <authorList>
            <person name="Hellsten U."/>
            <person name="Grimwood J."/>
            <person name="Chapman J.A."/>
            <person name="Shapiro H."/>
            <person name="Aerts A."/>
            <person name="Otillar R.P."/>
            <person name="Terry A.Y."/>
            <person name="Boore J.L."/>
            <person name="Simakov O."/>
            <person name="Marletaz F."/>
            <person name="Cho S.-J."/>
            <person name="Edsinger-Gonzales E."/>
            <person name="Havlak P."/>
            <person name="Kuo D.-H."/>
            <person name="Larsson T."/>
            <person name="Lv J."/>
            <person name="Arendt D."/>
            <person name="Savage R."/>
            <person name="Osoegawa K."/>
            <person name="de Jong P."/>
            <person name="Lindberg D.R."/>
            <person name="Seaver E.C."/>
            <person name="Weisblat D.A."/>
            <person name="Putnam N.H."/>
            <person name="Grigoriev I.V."/>
            <person name="Rokhsar D.S."/>
        </authorList>
    </citation>
    <scope>NUCLEOTIDE SEQUENCE</scope>
</reference>
<protein>
    <submittedName>
        <fullName evidence="3 4">Uncharacterized protein</fullName>
    </submittedName>
</protein>
<feature type="coiled-coil region" evidence="2">
    <location>
        <begin position="10"/>
        <end position="43"/>
    </location>
</feature>
<accession>T1EN45</accession>
<dbReference type="CTD" id="20197995"/>
<proteinExistence type="predicted"/>
<sequence>MLPIKNRVKYRKEQLELKRLKTIEREFEKKQQLDEKKEILEEIRRKVRPQVDGDLMRLWKNTIAWSNKLDKFQEKENKLFSSVNTFSSEQLRPTKFQVTIACYHQITADPRFRLEERLRNTGLLNSEYARSVLANTNPIRQPRRDIVSSNRGIDSVSNGLKSVKRTLDVVKDVKEKENNIIIFNLAETDGKDKNTVLPAVN</sequence>
<evidence type="ECO:0000256" key="1">
    <source>
        <dbReference type="ARBA" id="ARBA00023054"/>
    </source>
</evidence>
<dbReference type="HOGENOM" id="CLU_1361744_0_0_1"/>
<evidence type="ECO:0000313" key="3">
    <source>
        <dbReference type="EMBL" id="ESO12214.1"/>
    </source>
</evidence>
<dbReference type="AlphaFoldDB" id="T1EN45"/>
<name>T1EN45_HELRO</name>
<dbReference type="EnsemblMetazoa" id="HelroT158681">
    <property type="protein sequence ID" value="HelroP158681"/>
    <property type="gene ID" value="HelroG158681"/>
</dbReference>
<dbReference type="GeneID" id="20197995"/>
<dbReference type="EMBL" id="AMQM01000101">
    <property type="status" value="NOT_ANNOTATED_CDS"/>
    <property type="molecule type" value="Genomic_DNA"/>
</dbReference>
<dbReference type="OrthoDB" id="448087at2759"/>